<gene>
    <name evidence="8 9" type="primary">LOC108608998</name>
</gene>
<dbReference type="RefSeq" id="XP_017856153.1">
    <property type="nucleotide sequence ID" value="XM_018000664.1"/>
</dbReference>
<dbReference type="RefSeq" id="XP_017856152.1">
    <property type="nucleotide sequence ID" value="XM_018000663.1"/>
</dbReference>
<evidence type="ECO:0000256" key="3">
    <source>
        <dbReference type="ARBA" id="ARBA00022801"/>
    </source>
</evidence>
<dbReference type="PANTHER" id="PTHR11717:SF29">
    <property type="entry name" value="ACID PHOSPHATASE"/>
    <property type="match status" value="1"/>
</dbReference>
<dbReference type="PRINTS" id="PR00719">
    <property type="entry name" value="LMWPTPASE"/>
</dbReference>
<sequence>MTFKKLLFVCMGNSCSSPMAETIMQTLMVKTSLYWEVDSAALRTWNIGRRPHKLCLKVLREHGLRSDHFCRLLTVQDFYYFDYIIAMNEHIFKELLLWADANRILHTSHVIMLGAYGKNGKSVSIIDLSPARKLKAFRNAYYQIKDCCKELILGEQVSIVRYDVPSTDDDEEEHAYQEKNMSHGDSTEGLDSPYSLAAPCQKSSSKNSLSPCSVCSIGMPQSNRKKLCHKCGQKFLAQL</sequence>
<protein>
    <recommendedName>
        <fullName evidence="2">acid phosphatase</fullName>
        <ecNumber evidence="2">3.1.3.2</ecNumber>
    </recommendedName>
</protein>
<dbReference type="InterPro" id="IPR036196">
    <property type="entry name" value="Ptyr_pPase_sf"/>
</dbReference>
<accession>A0ABM1NMG7</accession>
<dbReference type="Gene3D" id="3.40.50.2300">
    <property type="match status" value="1"/>
</dbReference>
<comment type="similarity">
    <text evidence="1">Belongs to the low molecular weight phosphotyrosine protein phosphatase family.</text>
</comment>
<dbReference type="Proteomes" id="UP000694904">
    <property type="component" value="Chromosome 2"/>
</dbReference>
<keyword evidence="7" id="KW-1185">Reference proteome</keyword>
<reference evidence="7" key="2">
    <citation type="journal article" date="2016" name="G3 (Bethesda)">
        <title>Genome Evolution in Three Species of Cactophilic Drosophila.</title>
        <authorList>
            <person name="Sanchez-Flores A."/>
            <person name="Penazola F."/>
            <person name="Carpinteyro-Ponce J."/>
            <person name="Nazario-Yepiz N."/>
            <person name="Abreu-Goodger C."/>
            <person name="Machado C.A."/>
            <person name="Markow T.A."/>
        </authorList>
    </citation>
    <scope>NUCLEOTIDE SEQUENCE [LARGE SCALE GENOMIC DNA]</scope>
</reference>
<dbReference type="EC" id="3.1.3.2" evidence="2"/>
<reference evidence="8 9" key="3">
    <citation type="submission" date="2025-05" db="UniProtKB">
        <authorList>
            <consortium name="RefSeq"/>
        </authorList>
    </citation>
    <scope>IDENTIFICATION</scope>
    <source>
        <tissue evidence="8 9">Whole organism</tissue>
    </source>
</reference>
<evidence type="ECO:0000313" key="9">
    <source>
        <dbReference type="RefSeq" id="XP_017856153.1"/>
    </source>
</evidence>
<dbReference type="InterPro" id="IPR023485">
    <property type="entry name" value="Ptyr_pPase"/>
</dbReference>
<dbReference type="PANTHER" id="PTHR11717">
    <property type="entry name" value="LOW MOLECULAR WEIGHT PROTEIN TYROSINE PHOSPHATASE"/>
    <property type="match status" value="1"/>
</dbReference>
<dbReference type="SUPFAM" id="SSF52788">
    <property type="entry name" value="Phosphotyrosine protein phosphatases I"/>
    <property type="match status" value="1"/>
</dbReference>
<dbReference type="Pfam" id="PF01451">
    <property type="entry name" value="LMWPc"/>
    <property type="match status" value="1"/>
</dbReference>
<evidence type="ECO:0000256" key="5">
    <source>
        <dbReference type="SAM" id="MobiDB-lite"/>
    </source>
</evidence>
<evidence type="ECO:0000256" key="4">
    <source>
        <dbReference type="ARBA" id="ARBA00022912"/>
    </source>
</evidence>
<proteinExistence type="inferred from homology"/>
<dbReference type="InterPro" id="IPR017867">
    <property type="entry name" value="Tyr_phospatase_low_mol_wt"/>
</dbReference>
<dbReference type="InterPro" id="IPR050438">
    <property type="entry name" value="LMW_PTPase"/>
</dbReference>
<keyword evidence="3" id="KW-0378">Hydrolase</keyword>
<evidence type="ECO:0000313" key="7">
    <source>
        <dbReference type="Proteomes" id="UP000694904"/>
    </source>
</evidence>
<name>A0ABM1NMG7_DROAR</name>
<dbReference type="SMART" id="SM00226">
    <property type="entry name" value="LMWPc"/>
    <property type="match status" value="1"/>
</dbReference>
<feature type="domain" description="Phosphotyrosine protein phosphatase I" evidence="6">
    <location>
        <begin position="4"/>
        <end position="154"/>
    </location>
</feature>
<feature type="compositionally biased region" description="Basic and acidic residues" evidence="5">
    <location>
        <begin position="174"/>
        <end position="186"/>
    </location>
</feature>
<keyword evidence="4" id="KW-0904">Protein phosphatase</keyword>
<evidence type="ECO:0000256" key="2">
    <source>
        <dbReference type="ARBA" id="ARBA00012646"/>
    </source>
</evidence>
<dbReference type="CDD" id="cd16343">
    <property type="entry name" value="LMWPTP"/>
    <property type="match status" value="1"/>
</dbReference>
<evidence type="ECO:0000256" key="1">
    <source>
        <dbReference type="ARBA" id="ARBA00011063"/>
    </source>
</evidence>
<reference evidence="7" key="1">
    <citation type="journal article" date="1997" name="Nucleic Acids Res.">
        <title>tRNAscan-SE: a program for improved detection of transfer RNA genes in genomic sequence.</title>
        <authorList>
            <person name="Lowe T.M."/>
            <person name="Eddy S.R."/>
        </authorList>
    </citation>
    <scope>NUCLEOTIDE SEQUENCE [LARGE SCALE GENOMIC DNA]</scope>
</reference>
<organism evidence="7 9">
    <name type="scientific">Drosophila arizonae</name>
    <name type="common">Fruit fly</name>
    <dbReference type="NCBI Taxonomy" id="7263"/>
    <lineage>
        <taxon>Eukaryota</taxon>
        <taxon>Metazoa</taxon>
        <taxon>Ecdysozoa</taxon>
        <taxon>Arthropoda</taxon>
        <taxon>Hexapoda</taxon>
        <taxon>Insecta</taxon>
        <taxon>Pterygota</taxon>
        <taxon>Neoptera</taxon>
        <taxon>Endopterygota</taxon>
        <taxon>Diptera</taxon>
        <taxon>Brachycera</taxon>
        <taxon>Muscomorpha</taxon>
        <taxon>Ephydroidea</taxon>
        <taxon>Drosophilidae</taxon>
        <taxon>Drosophila</taxon>
    </lineage>
</organism>
<evidence type="ECO:0000313" key="8">
    <source>
        <dbReference type="RefSeq" id="XP_017856152.1"/>
    </source>
</evidence>
<evidence type="ECO:0000259" key="6">
    <source>
        <dbReference type="SMART" id="SM00226"/>
    </source>
</evidence>
<dbReference type="GeneID" id="108608998"/>
<feature type="region of interest" description="Disordered" evidence="5">
    <location>
        <begin position="166"/>
        <end position="188"/>
    </location>
</feature>